<evidence type="ECO:0000256" key="9">
    <source>
        <dbReference type="ARBA" id="ARBA00048975"/>
    </source>
</evidence>
<evidence type="ECO:0000256" key="1">
    <source>
        <dbReference type="ARBA" id="ARBA00002056"/>
    </source>
</evidence>
<dbReference type="GO" id="GO:0005543">
    <property type="term" value="F:phospholipid binding"/>
    <property type="evidence" value="ECO:0007669"/>
    <property type="project" value="TreeGrafter"/>
</dbReference>
<gene>
    <name evidence="11" type="ORF">E3J33_03435</name>
</gene>
<organism evidence="11 12">
    <name type="scientific">Aerophobetes bacterium</name>
    <dbReference type="NCBI Taxonomy" id="2030807"/>
    <lineage>
        <taxon>Bacteria</taxon>
        <taxon>Candidatus Aerophobota</taxon>
    </lineage>
</organism>
<keyword evidence="8" id="KW-0443">Lipid metabolism</keyword>
<accession>A0A523YM46</accession>
<dbReference type="Proteomes" id="UP000316925">
    <property type="component" value="Unassembled WGS sequence"/>
</dbReference>
<proteinExistence type="predicted"/>
<reference evidence="11 12" key="1">
    <citation type="submission" date="2019-03" db="EMBL/GenBank/DDBJ databases">
        <title>Metabolic potential of uncultured bacteria and archaea associated with petroleum seepage in deep-sea sediments.</title>
        <authorList>
            <person name="Dong X."/>
            <person name="Hubert C."/>
        </authorList>
    </citation>
    <scope>NUCLEOTIDE SEQUENCE [LARGE SCALE GENOMIC DNA]</scope>
    <source>
        <strain evidence="11">E29_bin28</strain>
    </source>
</reference>
<dbReference type="SUPFAM" id="SSF53756">
    <property type="entry name" value="UDP-Glycosyltransferase/glycogen phosphorylase"/>
    <property type="match status" value="1"/>
</dbReference>
<keyword evidence="6 11" id="KW-0328">Glycosyltransferase</keyword>
<comment type="caution">
    <text evidence="11">The sequence shown here is derived from an EMBL/GenBank/DDBJ whole genome shotgun (WGS) entry which is preliminary data.</text>
</comment>
<evidence type="ECO:0000313" key="11">
    <source>
        <dbReference type="EMBL" id="TET92615.1"/>
    </source>
</evidence>
<evidence type="ECO:0000313" key="12">
    <source>
        <dbReference type="Proteomes" id="UP000316925"/>
    </source>
</evidence>
<dbReference type="InterPro" id="IPR003835">
    <property type="entry name" value="Glyco_trans_19"/>
</dbReference>
<evidence type="ECO:0000256" key="3">
    <source>
        <dbReference type="ARBA" id="ARBA00020902"/>
    </source>
</evidence>
<keyword evidence="4" id="KW-0444">Lipid biosynthesis</keyword>
<dbReference type="GO" id="GO:0008915">
    <property type="term" value="F:lipid-A-disaccharide synthase activity"/>
    <property type="evidence" value="ECO:0007669"/>
    <property type="project" value="UniProtKB-UniRule"/>
</dbReference>
<sequence>MTAAEVSGDLHAANLVRAIKKIDTDIEFVGIGGEKMRQAGVDVRATTVHMGAVGIWEGLKYYPSFLRIEKGIKRMLREEPPDLLVLINSRDFNLRIARLAKKRGIPIIYYIAPPAWAWPDWATKRTARNITKVIAIFPFEAALYRKVGADVTFVGHPLVGMARPNLSKSKAYEKFNLNSSHPVIGLLPGSRAYEIDSLLPIMLRAAAKIKRSLKGVQFLLSVAASVFGEKIARIVRHSGIEVKVINNNIYDLMSVSDLIITASGTATLEATCLATPMIVVYKTSLSTWILGHILVKFPYVSLPNILAGRRIVPELLQFRATPNRLANLTLSLWGDCKKLEQMKIELNKVT</sequence>
<dbReference type="GO" id="GO:0016020">
    <property type="term" value="C:membrane"/>
    <property type="evidence" value="ECO:0007669"/>
    <property type="project" value="GOC"/>
</dbReference>
<dbReference type="Pfam" id="PF02684">
    <property type="entry name" value="LpxB"/>
    <property type="match status" value="1"/>
</dbReference>
<evidence type="ECO:0000256" key="7">
    <source>
        <dbReference type="ARBA" id="ARBA00022679"/>
    </source>
</evidence>
<comment type="function">
    <text evidence="1">Condensation of UDP-2,3-diacylglucosamine and 2,3-diacylglucosamine-1-phosphate to form lipid A disaccharide, a precursor of lipid A, a phosphorylated glycolipid that anchors the lipopolysaccharide to the outer membrane of the cell.</text>
</comment>
<dbReference type="EMBL" id="SOIJ01000194">
    <property type="protein sequence ID" value="TET92615.1"/>
    <property type="molecule type" value="Genomic_DNA"/>
</dbReference>
<dbReference type="NCBIfam" id="TIGR00215">
    <property type="entry name" value="lpxB"/>
    <property type="match status" value="1"/>
</dbReference>
<feature type="non-terminal residue" evidence="11">
    <location>
        <position position="350"/>
    </location>
</feature>
<evidence type="ECO:0000256" key="2">
    <source>
        <dbReference type="ARBA" id="ARBA00012687"/>
    </source>
</evidence>
<dbReference type="GO" id="GO:0009245">
    <property type="term" value="P:lipid A biosynthetic process"/>
    <property type="evidence" value="ECO:0007669"/>
    <property type="project" value="UniProtKB-UniRule"/>
</dbReference>
<dbReference type="PANTHER" id="PTHR30372">
    <property type="entry name" value="LIPID-A-DISACCHARIDE SYNTHASE"/>
    <property type="match status" value="1"/>
</dbReference>
<evidence type="ECO:0000256" key="6">
    <source>
        <dbReference type="ARBA" id="ARBA00022676"/>
    </source>
</evidence>
<evidence type="ECO:0000256" key="10">
    <source>
        <dbReference type="NCBIfam" id="TIGR00215"/>
    </source>
</evidence>
<dbReference type="Gene3D" id="3.40.50.2000">
    <property type="entry name" value="Glycogen Phosphorylase B"/>
    <property type="match status" value="1"/>
</dbReference>
<dbReference type="EC" id="2.4.1.182" evidence="2 10"/>
<dbReference type="AlphaFoldDB" id="A0A523YM46"/>
<evidence type="ECO:0000256" key="8">
    <source>
        <dbReference type="ARBA" id="ARBA00023098"/>
    </source>
</evidence>
<evidence type="ECO:0000256" key="4">
    <source>
        <dbReference type="ARBA" id="ARBA00022516"/>
    </source>
</evidence>
<keyword evidence="5" id="KW-0441">Lipid A biosynthesis</keyword>
<evidence type="ECO:0000256" key="5">
    <source>
        <dbReference type="ARBA" id="ARBA00022556"/>
    </source>
</evidence>
<dbReference type="PANTHER" id="PTHR30372:SF4">
    <property type="entry name" value="LIPID-A-DISACCHARIDE SYNTHASE, MITOCHONDRIAL-RELATED"/>
    <property type="match status" value="1"/>
</dbReference>
<comment type="catalytic activity">
    <reaction evidence="9">
        <text>a lipid X + a UDP-2-N,3-O-bis[(3R)-3-hydroxyacyl]-alpha-D-glucosamine = a lipid A disaccharide + UDP + H(+)</text>
        <dbReference type="Rhea" id="RHEA:67828"/>
        <dbReference type="ChEBI" id="CHEBI:15378"/>
        <dbReference type="ChEBI" id="CHEBI:58223"/>
        <dbReference type="ChEBI" id="CHEBI:137748"/>
        <dbReference type="ChEBI" id="CHEBI:176338"/>
        <dbReference type="ChEBI" id="CHEBI:176343"/>
        <dbReference type="EC" id="2.4.1.182"/>
    </reaction>
</comment>
<name>A0A523YM46_UNCAE</name>
<keyword evidence="7 11" id="KW-0808">Transferase</keyword>
<protein>
    <recommendedName>
        <fullName evidence="3 10">Lipid-A-disaccharide synthase</fullName>
        <ecNumber evidence="2 10">2.4.1.182</ecNumber>
    </recommendedName>
</protein>